<name>A0ABW5UXA1_9MICO</name>
<keyword evidence="3 13" id="KW-0436">Ligase</keyword>
<keyword evidence="4" id="KW-0479">Metal-binding</keyword>
<comment type="similarity">
    <text evidence="1">Belongs to the folylpolyglutamate synthase family.</text>
</comment>
<dbReference type="InterPro" id="IPR001645">
    <property type="entry name" value="Folylpolyglutamate_synth"/>
</dbReference>
<dbReference type="InterPro" id="IPR004101">
    <property type="entry name" value="Mur_ligase_C"/>
</dbReference>
<dbReference type="SUPFAM" id="SSF53623">
    <property type="entry name" value="MurD-like peptide ligases, catalytic domain"/>
    <property type="match status" value="1"/>
</dbReference>
<organism evidence="13 14">
    <name type="scientific">Gulosibacter faecalis</name>
    <dbReference type="NCBI Taxonomy" id="272240"/>
    <lineage>
        <taxon>Bacteria</taxon>
        <taxon>Bacillati</taxon>
        <taxon>Actinomycetota</taxon>
        <taxon>Actinomycetes</taxon>
        <taxon>Micrococcales</taxon>
        <taxon>Microbacteriaceae</taxon>
        <taxon>Gulosibacter</taxon>
    </lineage>
</organism>
<keyword evidence="14" id="KW-1185">Reference proteome</keyword>
<evidence type="ECO:0000313" key="14">
    <source>
        <dbReference type="Proteomes" id="UP001597492"/>
    </source>
</evidence>
<evidence type="ECO:0000256" key="9">
    <source>
        <dbReference type="ARBA" id="ARBA00047493"/>
    </source>
</evidence>
<evidence type="ECO:0000256" key="1">
    <source>
        <dbReference type="ARBA" id="ARBA00008276"/>
    </source>
</evidence>
<evidence type="ECO:0000256" key="3">
    <source>
        <dbReference type="ARBA" id="ARBA00022598"/>
    </source>
</evidence>
<dbReference type="PANTHER" id="PTHR11136:SF0">
    <property type="entry name" value="DIHYDROFOLATE SYNTHETASE-RELATED"/>
    <property type="match status" value="1"/>
</dbReference>
<evidence type="ECO:0000256" key="10">
    <source>
        <dbReference type="SAM" id="MobiDB-lite"/>
    </source>
</evidence>
<sequence>MSDERRGDEFGDELPEGELTAEDIAKLLGGSPFDDGLDFDTDFADDLVAEEERLSEREAEQRRQLDETDWEDEADQVFQELMERVGEGQPQPRLEPTRRVCELLGDIHRAWPMIHITGTNGKSSTARIAESLLRAHGLRTGLLTSPHLVRLNERIGIDGLPISDERLVANWRDIEPFLAIVDAELEEANEVRLTFFEALTVLAFACFTDAPVDVAIVEVGMGGEWDSTNVADGGVAVFTPISLDHQGRLGDTITEIARTKAGIIKPGAAVVSAAQPADAAAEIAAAAAERDATVYAEPDAFAVTADHMAVGGRLISVRGINGQYDDLPLAIAGEYQAHNAALALAAVEAFFGGERELLTENVEAGIAEALSPGRLELVGANPAVVVDAAHNPHGAAHLAQAVNETYAFDQLTLVLAVLEDKNVEGIVRPLANIADRIIVTQSDSPRAIAAYDLAEMVRDVLGEELSEQKQVRVIDRSDEALATARAEAAAFELGEDEYGLPQSAGVLVTGSITLIGEAYALAHEQGWKQAPSEGEE</sequence>
<evidence type="ECO:0000256" key="4">
    <source>
        <dbReference type="ARBA" id="ARBA00022723"/>
    </source>
</evidence>
<dbReference type="GO" id="GO:0016874">
    <property type="term" value="F:ligase activity"/>
    <property type="evidence" value="ECO:0007669"/>
    <property type="project" value="UniProtKB-KW"/>
</dbReference>
<dbReference type="EC" id="6.3.2.17" evidence="2"/>
<keyword evidence="5" id="KW-0547">Nucleotide-binding</keyword>
<proteinExistence type="inferred from homology"/>
<dbReference type="InterPro" id="IPR036615">
    <property type="entry name" value="Mur_ligase_C_dom_sf"/>
</dbReference>
<feature type="domain" description="Mur ligase C-terminal" evidence="11">
    <location>
        <begin position="373"/>
        <end position="489"/>
    </location>
</feature>
<dbReference type="Gene3D" id="3.40.1190.10">
    <property type="entry name" value="Mur-like, catalytic domain"/>
    <property type="match status" value="1"/>
</dbReference>
<evidence type="ECO:0000256" key="2">
    <source>
        <dbReference type="ARBA" id="ARBA00013025"/>
    </source>
</evidence>
<comment type="caution">
    <text evidence="13">The sequence shown here is derived from an EMBL/GenBank/DDBJ whole genome shotgun (WGS) entry which is preliminary data.</text>
</comment>
<reference evidence="14" key="1">
    <citation type="journal article" date="2019" name="Int. J. Syst. Evol. Microbiol.">
        <title>The Global Catalogue of Microorganisms (GCM) 10K type strain sequencing project: providing services to taxonomists for standard genome sequencing and annotation.</title>
        <authorList>
            <consortium name="The Broad Institute Genomics Platform"/>
            <consortium name="The Broad Institute Genome Sequencing Center for Infectious Disease"/>
            <person name="Wu L."/>
            <person name="Ma J."/>
        </authorList>
    </citation>
    <scope>NUCLEOTIDE SEQUENCE [LARGE SCALE GENOMIC DNA]</scope>
    <source>
        <strain evidence="14">TISTR 1514</strain>
    </source>
</reference>
<dbReference type="RefSeq" id="WP_019618508.1">
    <property type="nucleotide sequence ID" value="NZ_JBHUNE010000006.1"/>
</dbReference>
<dbReference type="EMBL" id="JBHUNE010000006">
    <property type="protein sequence ID" value="MFD2758054.1"/>
    <property type="molecule type" value="Genomic_DNA"/>
</dbReference>
<dbReference type="NCBIfam" id="TIGR01499">
    <property type="entry name" value="folC"/>
    <property type="match status" value="1"/>
</dbReference>
<evidence type="ECO:0000313" key="13">
    <source>
        <dbReference type="EMBL" id="MFD2758054.1"/>
    </source>
</evidence>
<dbReference type="Proteomes" id="UP001597492">
    <property type="component" value="Unassembled WGS sequence"/>
</dbReference>
<feature type="region of interest" description="Disordered" evidence="10">
    <location>
        <begin position="52"/>
        <end position="71"/>
    </location>
</feature>
<keyword evidence="6" id="KW-0067">ATP-binding</keyword>
<protein>
    <recommendedName>
        <fullName evidence="2">tetrahydrofolate synthase</fullName>
        <ecNumber evidence="2">6.3.2.17</ecNumber>
    </recommendedName>
    <alternativeName>
        <fullName evidence="8">Tetrahydrofolylpolyglutamate synthase</fullName>
    </alternativeName>
</protein>
<dbReference type="Pfam" id="PF02875">
    <property type="entry name" value="Mur_ligase_C"/>
    <property type="match status" value="1"/>
</dbReference>
<dbReference type="InterPro" id="IPR013221">
    <property type="entry name" value="Mur_ligase_cen"/>
</dbReference>
<gene>
    <name evidence="13" type="ORF">ACFSW7_06655</name>
</gene>
<comment type="catalytic activity">
    <reaction evidence="9">
        <text>(6S)-5,6,7,8-tetrahydrofolyl-(gamma-L-Glu)(n) + L-glutamate + ATP = (6S)-5,6,7,8-tetrahydrofolyl-(gamma-L-Glu)(n+1) + ADP + phosphate + H(+)</text>
        <dbReference type="Rhea" id="RHEA:10580"/>
        <dbReference type="Rhea" id="RHEA-COMP:14738"/>
        <dbReference type="Rhea" id="RHEA-COMP:14740"/>
        <dbReference type="ChEBI" id="CHEBI:15378"/>
        <dbReference type="ChEBI" id="CHEBI:29985"/>
        <dbReference type="ChEBI" id="CHEBI:30616"/>
        <dbReference type="ChEBI" id="CHEBI:43474"/>
        <dbReference type="ChEBI" id="CHEBI:141005"/>
        <dbReference type="ChEBI" id="CHEBI:456216"/>
        <dbReference type="EC" id="6.3.2.17"/>
    </reaction>
</comment>
<feature type="domain" description="Mur ligase central" evidence="12">
    <location>
        <begin position="116"/>
        <end position="347"/>
    </location>
</feature>
<feature type="compositionally biased region" description="Basic and acidic residues" evidence="10">
    <location>
        <begin position="52"/>
        <end position="66"/>
    </location>
</feature>
<dbReference type="Gene3D" id="3.90.190.20">
    <property type="entry name" value="Mur ligase, C-terminal domain"/>
    <property type="match status" value="1"/>
</dbReference>
<dbReference type="PANTHER" id="PTHR11136">
    <property type="entry name" value="FOLYLPOLYGLUTAMATE SYNTHASE-RELATED"/>
    <property type="match status" value="1"/>
</dbReference>
<evidence type="ECO:0000256" key="5">
    <source>
        <dbReference type="ARBA" id="ARBA00022741"/>
    </source>
</evidence>
<dbReference type="Pfam" id="PF08245">
    <property type="entry name" value="Mur_ligase_M"/>
    <property type="match status" value="1"/>
</dbReference>
<accession>A0ABW5UXA1</accession>
<dbReference type="InterPro" id="IPR036565">
    <property type="entry name" value="Mur-like_cat_sf"/>
</dbReference>
<evidence type="ECO:0000256" key="7">
    <source>
        <dbReference type="ARBA" id="ARBA00022842"/>
    </source>
</evidence>
<evidence type="ECO:0000259" key="11">
    <source>
        <dbReference type="Pfam" id="PF02875"/>
    </source>
</evidence>
<evidence type="ECO:0000259" key="12">
    <source>
        <dbReference type="Pfam" id="PF08245"/>
    </source>
</evidence>
<dbReference type="SUPFAM" id="SSF53244">
    <property type="entry name" value="MurD-like peptide ligases, peptide-binding domain"/>
    <property type="match status" value="1"/>
</dbReference>
<evidence type="ECO:0000256" key="6">
    <source>
        <dbReference type="ARBA" id="ARBA00022840"/>
    </source>
</evidence>
<keyword evidence="7" id="KW-0460">Magnesium</keyword>
<evidence type="ECO:0000256" key="8">
    <source>
        <dbReference type="ARBA" id="ARBA00030592"/>
    </source>
</evidence>